<protein>
    <submittedName>
        <fullName evidence="1">Uncharacterized protein</fullName>
    </submittedName>
</protein>
<gene>
    <name evidence="1" type="ORF">HD601_002966</name>
</gene>
<accession>A0A7W9GRF8</accession>
<sequence>MGISVYTENQIHDRVYVGGESSEQLERLLDKAAENGLLADVGRVGDTMFNIPQLYRLDAELTALAESWPELAADVAVISAMIQRIIRNRGYLRLAGD</sequence>
<organism evidence="1 2">
    <name type="scientific">Jiangella mangrovi</name>
    <dbReference type="NCBI Taxonomy" id="1524084"/>
    <lineage>
        <taxon>Bacteria</taxon>
        <taxon>Bacillati</taxon>
        <taxon>Actinomycetota</taxon>
        <taxon>Actinomycetes</taxon>
        <taxon>Jiangellales</taxon>
        <taxon>Jiangellaceae</taxon>
        <taxon>Jiangella</taxon>
    </lineage>
</organism>
<evidence type="ECO:0000313" key="1">
    <source>
        <dbReference type="EMBL" id="MBB5788391.1"/>
    </source>
</evidence>
<dbReference type="EMBL" id="JACHMM010000001">
    <property type="protein sequence ID" value="MBB5788391.1"/>
    <property type="molecule type" value="Genomic_DNA"/>
</dbReference>
<reference evidence="1 2" key="1">
    <citation type="submission" date="2020-08" db="EMBL/GenBank/DDBJ databases">
        <title>Sequencing the genomes of 1000 actinobacteria strains.</title>
        <authorList>
            <person name="Klenk H.-P."/>
        </authorList>
    </citation>
    <scope>NUCLEOTIDE SEQUENCE [LARGE SCALE GENOMIC DNA]</scope>
    <source>
        <strain evidence="1 2">DSM 102122</strain>
    </source>
</reference>
<dbReference type="AlphaFoldDB" id="A0A7W9GRF8"/>
<keyword evidence="2" id="KW-1185">Reference proteome</keyword>
<name>A0A7W9GRF8_9ACTN</name>
<comment type="caution">
    <text evidence="1">The sequence shown here is derived from an EMBL/GenBank/DDBJ whole genome shotgun (WGS) entry which is preliminary data.</text>
</comment>
<evidence type="ECO:0000313" key="2">
    <source>
        <dbReference type="Proteomes" id="UP000542813"/>
    </source>
</evidence>
<dbReference type="Proteomes" id="UP000542813">
    <property type="component" value="Unassembled WGS sequence"/>
</dbReference>
<proteinExistence type="predicted"/>
<dbReference type="RefSeq" id="WP_184823035.1">
    <property type="nucleotide sequence ID" value="NZ_JACHMM010000001.1"/>
</dbReference>